<organism evidence="1 2">
    <name type="scientific">Lynx pardinus</name>
    <name type="common">Iberian lynx</name>
    <name type="synonym">Felis pardina</name>
    <dbReference type="NCBI Taxonomy" id="191816"/>
    <lineage>
        <taxon>Eukaryota</taxon>
        <taxon>Metazoa</taxon>
        <taxon>Chordata</taxon>
        <taxon>Craniata</taxon>
        <taxon>Vertebrata</taxon>
        <taxon>Euteleostomi</taxon>
        <taxon>Mammalia</taxon>
        <taxon>Eutheria</taxon>
        <taxon>Laurasiatheria</taxon>
        <taxon>Carnivora</taxon>
        <taxon>Feliformia</taxon>
        <taxon>Felidae</taxon>
        <taxon>Felinae</taxon>
        <taxon>Lynx</taxon>
    </lineage>
</organism>
<feature type="non-terminal residue" evidence="1">
    <location>
        <position position="65"/>
    </location>
</feature>
<keyword evidence="2" id="KW-1185">Reference proteome</keyword>
<feature type="non-terminal residue" evidence="1">
    <location>
        <position position="1"/>
    </location>
</feature>
<evidence type="ECO:0000313" key="2">
    <source>
        <dbReference type="Proteomes" id="UP000386466"/>
    </source>
</evidence>
<accession>A0A485PAX7</accession>
<reference evidence="1 2" key="1">
    <citation type="submission" date="2019-01" db="EMBL/GenBank/DDBJ databases">
        <authorList>
            <person name="Alioto T."/>
            <person name="Alioto T."/>
        </authorList>
    </citation>
    <scope>NUCLEOTIDE SEQUENCE [LARGE SCALE GENOMIC DNA]</scope>
</reference>
<gene>
    <name evidence="1" type="ORF">LYPA_23C009849</name>
</gene>
<evidence type="ECO:0000313" key="1">
    <source>
        <dbReference type="EMBL" id="VFV42820.1"/>
    </source>
</evidence>
<dbReference type="AlphaFoldDB" id="A0A485PAX7"/>
<proteinExistence type="predicted"/>
<sequence>FRMRQRHVLMESTGPAGHCPHLVESVPCEDPMCYRWLMSEGVCIPDHGKCGRGHRILKAVCQNDR</sequence>
<dbReference type="EMBL" id="CAAGRJ010032577">
    <property type="protein sequence ID" value="VFV42820.1"/>
    <property type="molecule type" value="Genomic_DNA"/>
</dbReference>
<protein>
    <submittedName>
        <fullName evidence="1">Thrombospondin type-1</fullName>
    </submittedName>
</protein>
<dbReference type="Proteomes" id="UP000386466">
    <property type="component" value="Unassembled WGS sequence"/>
</dbReference>
<name>A0A485PAX7_LYNPA</name>